<comment type="caution">
    <text evidence="6">The sequence shown here is derived from an EMBL/GenBank/DDBJ whole genome shotgun (WGS) entry which is preliminary data.</text>
</comment>
<dbReference type="RefSeq" id="WP_122896364.1">
    <property type="nucleotide sequence ID" value="NZ_RHIB01000001.1"/>
</dbReference>
<dbReference type="PANTHER" id="PTHR21043:SF0">
    <property type="entry name" value="MITOCHONDRIAL ASSEMBLY OF RIBOSOMAL LARGE SUBUNIT PROTEIN 1"/>
    <property type="match status" value="1"/>
</dbReference>
<keyword evidence="7" id="KW-1185">Reference proteome</keyword>
<comment type="subcellular location">
    <subcellularLocation>
        <location evidence="5">Cytoplasm</location>
    </subcellularLocation>
</comment>
<dbReference type="NCBIfam" id="TIGR00090">
    <property type="entry name" value="rsfS_iojap_ybeB"/>
    <property type="match status" value="1"/>
</dbReference>
<comment type="function">
    <text evidence="5">Functions as a ribosomal silencing factor. Interacts with ribosomal protein uL14 (rplN), blocking formation of intersubunit bridge B8. Prevents association of the 30S and 50S ribosomal subunits and the formation of functional ribosomes, thus repressing translation.</text>
</comment>
<comment type="similarity">
    <text evidence="1 5">Belongs to the Iojap/RsfS family.</text>
</comment>
<reference evidence="6 7" key="1">
    <citation type="submission" date="2018-10" db="EMBL/GenBank/DDBJ databases">
        <title>Bacillus Keqinensis sp. nov., a moderately halophilic bacterium isolated from a saline-alkaline lake.</title>
        <authorList>
            <person name="Wang H."/>
        </authorList>
    </citation>
    <scope>NUCLEOTIDE SEQUENCE [LARGE SCALE GENOMIC DNA]</scope>
    <source>
        <strain evidence="6 7">KQ-3</strain>
    </source>
</reference>
<dbReference type="Gene3D" id="3.30.460.10">
    <property type="entry name" value="Beta Polymerase, domain 2"/>
    <property type="match status" value="1"/>
</dbReference>
<keyword evidence="3 5" id="KW-0678">Repressor</keyword>
<dbReference type="InterPro" id="IPR043519">
    <property type="entry name" value="NT_sf"/>
</dbReference>
<dbReference type="SUPFAM" id="SSF81301">
    <property type="entry name" value="Nucleotidyltransferase"/>
    <property type="match status" value="1"/>
</dbReference>
<dbReference type="InterPro" id="IPR004394">
    <property type="entry name" value="Iojap/RsfS/C7orf30"/>
</dbReference>
<gene>
    <name evidence="5 6" type="primary">rsfS</name>
    <name evidence="6" type="ORF">EBO34_02415</name>
</gene>
<dbReference type="GO" id="GO:0043023">
    <property type="term" value="F:ribosomal large subunit binding"/>
    <property type="evidence" value="ECO:0007669"/>
    <property type="project" value="TreeGrafter"/>
</dbReference>
<dbReference type="GO" id="GO:0005737">
    <property type="term" value="C:cytoplasm"/>
    <property type="evidence" value="ECO:0007669"/>
    <property type="project" value="UniProtKB-SubCell"/>
</dbReference>
<dbReference type="HAMAP" id="MF_01477">
    <property type="entry name" value="Iojap_RsfS"/>
    <property type="match status" value="1"/>
</dbReference>
<keyword evidence="2 5" id="KW-0963">Cytoplasm</keyword>
<evidence type="ECO:0000256" key="2">
    <source>
        <dbReference type="ARBA" id="ARBA00022490"/>
    </source>
</evidence>
<dbReference type="FunFam" id="3.30.460.10:FF:000015">
    <property type="entry name" value="Ribosomal silencing factor RsfS"/>
    <property type="match status" value="1"/>
</dbReference>
<dbReference type="Pfam" id="PF02410">
    <property type="entry name" value="RsfS"/>
    <property type="match status" value="1"/>
</dbReference>
<name>A0A3M7TT64_9BACI</name>
<evidence type="ECO:0000313" key="6">
    <source>
        <dbReference type="EMBL" id="RNA68840.1"/>
    </source>
</evidence>
<dbReference type="GO" id="GO:0090071">
    <property type="term" value="P:negative regulation of ribosome biogenesis"/>
    <property type="evidence" value="ECO:0007669"/>
    <property type="project" value="UniProtKB-UniRule"/>
</dbReference>
<dbReference type="OrthoDB" id="9793681at2"/>
<evidence type="ECO:0000256" key="4">
    <source>
        <dbReference type="ARBA" id="ARBA00022845"/>
    </source>
</evidence>
<evidence type="ECO:0000313" key="7">
    <source>
        <dbReference type="Proteomes" id="UP000278746"/>
    </source>
</evidence>
<proteinExistence type="inferred from homology"/>
<dbReference type="PANTHER" id="PTHR21043">
    <property type="entry name" value="IOJAP SUPERFAMILY ORTHOLOG"/>
    <property type="match status" value="1"/>
</dbReference>
<evidence type="ECO:0000256" key="3">
    <source>
        <dbReference type="ARBA" id="ARBA00022491"/>
    </source>
</evidence>
<comment type="subunit">
    <text evidence="5">Interacts with ribosomal protein uL14 (rplN).</text>
</comment>
<dbReference type="Proteomes" id="UP000278746">
    <property type="component" value="Unassembled WGS sequence"/>
</dbReference>
<evidence type="ECO:0000256" key="5">
    <source>
        <dbReference type="HAMAP-Rule" id="MF_01477"/>
    </source>
</evidence>
<keyword evidence="4 5" id="KW-0810">Translation regulation</keyword>
<sequence>MNAKELLDIVVNAADDKRAEDIIALDMEGVSLMADYFVICHGNSPKQVEAIAHEVKAKAQEAEIDVKRLEGTDEARWILIDLNDVIVHVFHKEDRNYYNLEKLWADAKYVNIDAVLKP</sequence>
<dbReference type="GO" id="GO:0042256">
    <property type="term" value="P:cytosolic ribosome assembly"/>
    <property type="evidence" value="ECO:0007669"/>
    <property type="project" value="UniProtKB-UniRule"/>
</dbReference>
<protein>
    <recommendedName>
        <fullName evidence="5">Ribosomal silencing factor RsfS</fullName>
    </recommendedName>
</protein>
<dbReference type="GO" id="GO:0017148">
    <property type="term" value="P:negative regulation of translation"/>
    <property type="evidence" value="ECO:0007669"/>
    <property type="project" value="UniProtKB-UniRule"/>
</dbReference>
<evidence type="ECO:0000256" key="1">
    <source>
        <dbReference type="ARBA" id="ARBA00010574"/>
    </source>
</evidence>
<organism evidence="6 7">
    <name type="scientific">Alteribacter keqinensis</name>
    <dbReference type="NCBI Taxonomy" id="2483800"/>
    <lineage>
        <taxon>Bacteria</taxon>
        <taxon>Bacillati</taxon>
        <taxon>Bacillota</taxon>
        <taxon>Bacilli</taxon>
        <taxon>Bacillales</taxon>
        <taxon>Bacillaceae</taxon>
        <taxon>Alteribacter</taxon>
    </lineage>
</organism>
<accession>A0A3M7TT64</accession>
<dbReference type="AlphaFoldDB" id="A0A3M7TT64"/>
<dbReference type="EMBL" id="RHIB01000001">
    <property type="protein sequence ID" value="RNA68840.1"/>
    <property type="molecule type" value="Genomic_DNA"/>
</dbReference>